<accession>A0A1Q9HQE6</accession>
<sequence length="102" mass="11593">MIDPIVQVIISRRKLSKLTRQQMADIAGMSLKTYQRIERGESDMKMSQYRSILRTLNLTDLDVALDVKEIQPFTNADLVAAARLLSPEAQALLVRFIMNVSK</sequence>
<dbReference type="Proteomes" id="UP000186313">
    <property type="component" value="Unassembled WGS sequence"/>
</dbReference>
<dbReference type="SMART" id="SM00530">
    <property type="entry name" value="HTH_XRE"/>
    <property type="match status" value="1"/>
</dbReference>
<evidence type="ECO:0000259" key="1">
    <source>
        <dbReference type="PROSITE" id="PS50943"/>
    </source>
</evidence>
<comment type="caution">
    <text evidence="2">The sequence shown here is derived from an EMBL/GenBank/DDBJ whole genome shotgun (WGS) entry which is preliminary data.</text>
</comment>
<dbReference type="RefSeq" id="WP_075705687.1">
    <property type="nucleotide sequence ID" value="NZ_MJMJ01000001.1"/>
</dbReference>
<dbReference type="PROSITE" id="PS50943">
    <property type="entry name" value="HTH_CROC1"/>
    <property type="match status" value="1"/>
</dbReference>
<dbReference type="Pfam" id="PF01381">
    <property type="entry name" value="HTH_3"/>
    <property type="match status" value="1"/>
</dbReference>
<protein>
    <submittedName>
        <fullName evidence="2">Transcriptional regulator</fullName>
    </submittedName>
</protein>
<dbReference type="EMBL" id="MJMJ01000001">
    <property type="protein sequence ID" value="OLQ93056.1"/>
    <property type="molecule type" value="Genomic_DNA"/>
</dbReference>
<name>A0A1Q9HQE6_9VIBR</name>
<organism evidence="2 3">
    <name type="scientific">Vibrio panuliri</name>
    <dbReference type="NCBI Taxonomy" id="1381081"/>
    <lineage>
        <taxon>Bacteria</taxon>
        <taxon>Pseudomonadati</taxon>
        <taxon>Pseudomonadota</taxon>
        <taxon>Gammaproteobacteria</taxon>
        <taxon>Vibrionales</taxon>
        <taxon>Vibrionaceae</taxon>
        <taxon>Vibrio</taxon>
    </lineage>
</organism>
<dbReference type="OrthoDB" id="5901253at2"/>
<dbReference type="SUPFAM" id="SSF47413">
    <property type="entry name" value="lambda repressor-like DNA-binding domains"/>
    <property type="match status" value="1"/>
</dbReference>
<dbReference type="CDD" id="cd00093">
    <property type="entry name" value="HTH_XRE"/>
    <property type="match status" value="1"/>
</dbReference>
<feature type="domain" description="HTH cro/C1-type" evidence="1">
    <location>
        <begin position="9"/>
        <end position="64"/>
    </location>
</feature>
<dbReference type="STRING" id="1381081.BIY22_00765"/>
<gene>
    <name evidence="2" type="ORF">BIY22_00765</name>
</gene>
<dbReference type="AlphaFoldDB" id="A0A1Q9HQE6"/>
<proteinExistence type="predicted"/>
<evidence type="ECO:0000313" key="3">
    <source>
        <dbReference type="Proteomes" id="UP000186313"/>
    </source>
</evidence>
<evidence type="ECO:0000313" key="2">
    <source>
        <dbReference type="EMBL" id="OLQ93056.1"/>
    </source>
</evidence>
<dbReference type="Gene3D" id="1.10.260.40">
    <property type="entry name" value="lambda repressor-like DNA-binding domains"/>
    <property type="match status" value="1"/>
</dbReference>
<reference evidence="2 3" key="1">
    <citation type="submission" date="2016-09" db="EMBL/GenBank/DDBJ databases">
        <title>Genomic Taxonomy of the Vibrionaceae.</title>
        <authorList>
            <person name="Gonzalez-Castillo A."/>
            <person name="Gomez-Gil B."/>
            <person name="Enciso-Ibarra K."/>
        </authorList>
    </citation>
    <scope>NUCLEOTIDE SEQUENCE [LARGE SCALE GENOMIC DNA]</scope>
    <source>
        <strain evidence="2 3">CAIM 703</strain>
    </source>
</reference>
<dbReference type="InterPro" id="IPR001387">
    <property type="entry name" value="Cro/C1-type_HTH"/>
</dbReference>
<dbReference type="InterPro" id="IPR010982">
    <property type="entry name" value="Lambda_DNA-bd_dom_sf"/>
</dbReference>
<dbReference type="GO" id="GO:0003677">
    <property type="term" value="F:DNA binding"/>
    <property type="evidence" value="ECO:0007669"/>
    <property type="project" value="InterPro"/>
</dbReference>